<accession>A0A0A5GQ62</accession>
<evidence type="ECO:0000313" key="2">
    <source>
        <dbReference type="Proteomes" id="UP000030528"/>
    </source>
</evidence>
<name>A0A0A5GQ62_9BACI</name>
<dbReference type="RefSeq" id="WP_026799628.1">
    <property type="nucleotide sequence ID" value="NZ_AULI01000005.1"/>
</dbReference>
<dbReference type="EMBL" id="AVPE01000003">
    <property type="protein sequence ID" value="KGX93315.1"/>
    <property type="molecule type" value="Genomic_DNA"/>
</dbReference>
<dbReference type="STRING" id="1385510.GCA_000425205_01173"/>
<keyword evidence="2" id="KW-1185">Reference proteome</keyword>
<sequence length="62" mass="7505">MRRLVDTMKEREASEKLPVVEMEIDYELMNLHEALQQGDDEQINLAKSRLKKLRREWIHLRA</sequence>
<evidence type="ECO:0000313" key="1">
    <source>
        <dbReference type="EMBL" id="KGX93315.1"/>
    </source>
</evidence>
<organism evidence="1 2">
    <name type="scientific">Pontibacillus halophilus JSM 076056 = DSM 19796</name>
    <dbReference type="NCBI Taxonomy" id="1385510"/>
    <lineage>
        <taxon>Bacteria</taxon>
        <taxon>Bacillati</taxon>
        <taxon>Bacillota</taxon>
        <taxon>Bacilli</taxon>
        <taxon>Bacillales</taxon>
        <taxon>Bacillaceae</taxon>
        <taxon>Pontibacillus</taxon>
    </lineage>
</organism>
<dbReference type="AlphaFoldDB" id="A0A0A5GQ62"/>
<proteinExistence type="predicted"/>
<dbReference type="eggNOG" id="ENOG503202M">
    <property type="taxonomic scope" value="Bacteria"/>
</dbReference>
<comment type="caution">
    <text evidence="1">The sequence shown here is derived from an EMBL/GenBank/DDBJ whole genome shotgun (WGS) entry which is preliminary data.</text>
</comment>
<gene>
    <name evidence="1" type="ORF">N781_12990</name>
</gene>
<reference evidence="1 2" key="1">
    <citation type="submission" date="2013-08" db="EMBL/GenBank/DDBJ databases">
        <authorList>
            <person name="Huang J."/>
            <person name="Wang G."/>
        </authorList>
    </citation>
    <scope>NUCLEOTIDE SEQUENCE [LARGE SCALE GENOMIC DNA]</scope>
    <source>
        <strain evidence="1 2">JSM 076056</strain>
    </source>
</reference>
<dbReference type="Proteomes" id="UP000030528">
    <property type="component" value="Unassembled WGS sequence"/>
</dbReference>
<dbReference type="OrthoDB" id="2828299at2"/>
<protein>
    <submittedName>
        <fullName evidence="1">Uncharacterized protein</fullName>
    </submittedName>
</protein>